<evidence type="ECO:0000313" key="2">
    <source>
        <dbReference type="Proteomes" id="UP000295371"/>
    </source>
</evidence>
<organism evidence="1 2">
    <name type="scientific">Naumannella halotolerans</name>
    <dbReference type="NCBI Taxonomy" id="993414"/>
    <lineage>
        <taxon>Bacteria</taxon>
        <taxon>Bacillati</taxon>
        <taxon>Actinomycetota</taxon>
        <taxon>Actinomycetes</taxon>
        <taxon>Propionibacteriales</taxon>
        <taxon>Propionibacteriaceae</taxon>
        <taxon>Naumannella</taxon>
    </lineage>
</organism>
<gene>
    <name evidence="1" type="ORF">CLV29_3051</name>
</gene>
<dbReference type="RefSeq" id="WP_133755933.1">
    <property type="nucleotide sequence ID" value="NZ_SOAW01000003.1"/>
</dbReference>
<reference evidence="1 2" key="1">
    <citation type="submission" date="2019-03" db="EMBL/GenBank/DDBJ databases">
        <title>Genomic Encyclopedia of Archaeal and Bacterial Type Strains, Phase II (KMG-II): from individual species to whole genera.</title>
        <authorList>
            <person name="Goeker M."/>
        </authorList>
    </citation>
    <scope>NUCLEOTIDE SEQUENCE [LARGE SCALE GENOMIC DNA]</scope>
    <source>
        <strain evidence="1 2">DSM 24323</strain>
    </source>
</reference>
<proteinExistence type="predicted"/>
<evidence type="ECO:0008006" key="3">
    <source>
        <dbReference type="Google" id="ProtNLM"/>
    </source>
</evidence>
<dbReference type="OrthoDB" id="3173471at2"/>
<protein>
    <recommendedName>
        <fullName evidence="3">DUF559 domain-containing protein</fullName>
    </recommendedName>
</protein>
<accession>A0A4V3EMM8</accession>
<dbReference type="AlphaFoldDB" id="A0A4V3EMM8"/>
<dbReference type="EMBL" id="SOAW01000003">
    <property type="protein sequence ID" value="TDT30028.1"/>
    <property type="molecule type" value="Genomic_DNA"/>
</dbReference>
<sequence>MPRTEPLPAGLQERPFVLTDPCARGLSRSRLRAGDLASPSRSIRIPAGAVGDERGLAEAVLALTPNAWLSHQTAARLYGLTLPAGLAADPRIHVSRPQRRNPPQRRGVCGHVGRIDLQAEVGDLDGLPITRPSRTWFDLLSTLTLQQAVVIGDQLIRTPRPGLEDREQPWCTIDDLAEVISRNDCRPGIRLGREALPLIRVGSDSPPETLLRLAIVAAGLPEPELQIPLLPGVAGSPEGDLGYRNRKLVMQYEGQHHLHRQQQTSDIRRDQLWQDAGWQVLRCDVADLRQGFVRPLQWVRMRLAA</sequence>
<keyword evidence="2" id="KW-1185">Reference proteome</keyword>
<comment type="caution">
    <text evidence="1">The sequence shown here is derived from an EMBL/GenBank/DDBJ whole genome shotgun (WGS) entry which is preliminary data.</text>
</comment>
<dbReference type="Proteomes" id="UP000295371">
    <property type="component" value="Unassembled WGS sequence"/>
</dbReference>
<evidence type="ECO:0000313" key="1">
    <source>
        <dbReference type="EMBL" id="TDT30028.1"/>
    </source>
</evidence>
<name>A0A4V3EMM8_9ACTN</name>